<reference evidence="2" key="1">
    <citation type="submission" date="2022-11" db="UniProtKB">
        <authorList>
            <consortium name="WormBaseParasite"/>
        </authorList>
    </citation>
    <scope>IDENTIFICATION</scope>
</reference>
<name>A0AC34R783_9BILA</name>
<evidence type="ECO:0000313" key="1">
    <source>
        <dbReference type="Proteomes" id="UP000887576"/>
    </source>
</evidence>
<dbReference type="WBParaSite" id="JU765_v2.g4236.t1">
    <property type="protein sequence ID" value="JU765_v2.g4236.t1"/>
    <property type="gene ID" value="JU765_v2.g4236"/>
</dbReference>
<protein>
    <submittedName>
        <fullName evidence="2">Maturase K</fullName>
    </submittedName>
</protein>
<evidence type="ECO:0000313" key="2">
    <source>
        <dbReference type="WBParaSite" id="JU765_v2.g4236.t1"/>
    </source>
</evidence>
<accession>A0AC34R783</accession>
<organism evidence="1 2">
    <name type="scientific">Panagrolaimus sp. JU765</name>
    <dbReference type="NCBI Taxonomy" id="591449"/>
    <lineage>
        <taxon>Eukaryota</taxon>
        <taxon>Metazoa</taxon>
        <taxon>Ecdysozoa</taxon>
        <taxon>Nematoda</taxon>
        <taxon>Chromadorea</taxon>
        <taxon>Rhabditida</taxon>
        <taxon>Tylenchina</taxon>
        <taxon>Panagrolaimomorpha</taxon>
        <taxon>Panagrolaimoidea</taxon>
        <taxon>Panagrolaimidae</taxon>
        <taxon>Panagrolaimus</taxon>
    </lineage>
</organism>
<dbReference type="Proteomes" id="UP000887576">
    <property type="component" value="Unplaced"/>
</dbReference>
<proteinExistence type="predicted"/>
<sequence length="68" mass="7839">MPPQNSSWQPTKAAIFEIASDLLIFLPLLKRSTVLHDLNNLRKILKHVFTKDGFFAGIHHTDLPRLLY</sequence>